<name>A0A6N7XE42_9FIRM</name>
<dbReference type="AlphaFoldDB" id="A0A6N7XE42"/>
<dbReference type="SUPFAM" id="SSF90123">
    <property type="entry name" value="ABC transporter transmembrane region"/>
    <property type="match status" value="1"/>
</dbReference>
<evidence type="ECO:0000256" key="8">
    <source>
        <dbReference type="ARBA" id="ARBA00023136"/>
    </source>
</evidence>
<dbReference type="GO" id="GO:0005886">
    <property type="term" value="C:plasma membrane"/>
    <property type="evidence" value="ECO:0007669"/>
    <property type="project" value="UniProtKB-SubCell"/>
</dbReference>
<dbReference type="GO" id="GO:0015421">
    <property type="term" value="F:ABC-type oligopeptide transporter activity"/>
    <property type="evidence" value="ECO:0007669"/>
    <property type="project" value="TreeGrafter"/>
</dbReference>
<keyword evidence="5" id="KW-0547">Nucleotide-binding</keyword>
<dbReference type="SUPFAM" id="SSF52540">
    <property type="entry name" value="P-loop containing nucleoside triphosphate hydrolases"/>
    <property type="match status" value="1"/>
</dbReference>
<keyword evidence="6 12" id="KW-0067">ATP-binding</keyword>
<evidence type="ECO:0000256" key="7">
    <source>
        <dbReference type="ARBA" id="ARBA00022989"/>
    </source>
</evidence>
<dbReference type="Gene3D" id="3.40.50.300">
    <property type="entry name" value="P-loop containing nucleotide triphosphate hydrolases"/>
    <property type="match status" value="1"/>
</dbReference>
<evidence type="ECO:0000256" key="9">
    <source>
        <dbReference type="SAM" id="Phobius"/>
    </source>
</evidence>
<evidence type="ECO:0000313" key="12">
    <source>
        <dbReference type="EMBL" id="MST61674.1"/>
    </source>
</evidence>
<feature type="transmembrane region" description="Helical" evidence="9">
    <location>
        <begin position="276"/>
        <end position="299"/>
    </location>
</feature>
<organism evidence="12 13">
    <name type="scientific">Peptostreptococcus porci</name>
    <dbReference type="NCBI Taxonomy" id="2652282"/>
    <lineage>
        <taxon>Bacteria</taxon>
        <taxon>Bacillati</taxon>
        <taxon>Bacillota</taxon>
        <taxon>Clostridia</taxon>
        <taxon>Peptostreptococcales</taxon>
        <taxon>Peptostreptococcaceae</taxon>
        <taxon>Peptostreptococcus</taxon>
    </lineage>
</organism>
<evidence type="ECO:0000256" key="5">
    <source>
        <dbReference type="ARBA" id="ARBA00022741"/>
    </source>
</evidence>
<dbReference type="CDD" id="cd18548">
    <property type="entry name" value="ABC_6TM_Tm287_like"/>
    <property type="match status" value="1"/>
</dbReference>
<dbReference type="InterPro" id="IPR027417">
    <property type="entry name" value="P-loop_NTPase"/>
</dbReference>
<keyword evidence="2" id="KW-0813">Transport</keyword>
<feature type="transmembrane region" description="Helical" evidence="9">
    <location>
        <begin position="50"/>
        <end position="70"/>
    </location>
</feature>
<dbReference type="Proteomes" id="UP000440713">
    <property type="component" value="Unassembled WGS sequence"/>
</dbReference>
<dbReference type="Pfam" id="PF00664">
    <property type="entry name" value="ABC_membrane"/>
    <property type="match status" value="1"/>
</dbReference>
<dbReference type="EMBL" id="VUNE01000001">
    <property type="protein sequence ID" value="MST61674.1"/>
    <property type="molecule type" value="Genomic_DNA"/>
</dbReference>
<dbReference type="PROSITE" id="PS00211">
    <property type="entry name" value="ABC_TRANSPORTER_1"/>
    <property type="match status" value="1"/>
</dbReference>
<dbReference type="Gene3D" id="1.20.1560.10">
    <property type="entry name" value="ABC transporter type 1, transmembrane domain"/>
    <property type="match status" value="1"/>
</dbReference>
<feature type="transmembrane region" description="Helical" evidence="9">
    <location>
        <begin position="126"/>
        <end position="152"/>
    </location>
</feature>
<gene>
    <name evidence="12" type="ORF">FYJ71_01625</name>
</gene>
<feature type="transmembrane region" description="Helical" evidence="9">
    <location>
        <begin position="21"/>
        <end position="38"/>
    </location>
</feature>
<dbReference type="Pfam" id="PF00005">
    <property type="entry name" value="ABC_tran"/>
    <property type="match status" value="1"/>
</dbReference>
<dbReference type="InterPro" id="IPR039421">
    <property type="entry name" value="Type_1_exporter"/>
</dbReference>
<keyword evidence="3" id="KW-1003">Cell membrane</keyword>
<reference evidence="12 13" key="1">
    <citation type="submission" date="2019-08" db="EMBL/GenBank/DDBJ databases">
        <title>In-depth cultivation of the pig gut microbiome towards novel bacterial diversity and tailored functional studies.</title>
        <authorList>
            <person name="Wylensek D."/>
            <person name="Hitch T.C.A."/>
            <person name="Clavel T."/>
        </authorList>
    </citation>
    <scope>NUCLEOTIDE SEQUENCE [LARGE SCALE GENOMIC DNA]</scope>
    <source>
        <strain evidence="12 13">WCA-SAB-591-4A-A</strain>
    </source>
</reference>
<protein>
    <submittedName>
        <fullName evidence="12">ABC transporter ATP-binding protein</fullName>
    </submittedName>
</protein>
<accession>A0A6N7XE42</accession>
<evidence type="ECO:0000313" key="13">
    <source>
        <dbReference type="Proteomes" id="UP000440713"/>
    </source>
</evidence>
<comment type="caution">
    <text evidence="12">The sequence shown here is derived from an EMBL/GenBank/DDBJ whole genome shotgun (WGS) entry which is preliminary data.</text>
</comment>
<dbReference type="PROSITE" id="PS50929">
    <property type="entry name" value="ABC_TM1F"/>
    <property type="match status" value="1"/>
</dbReference>
<dbReference type="InterPro" id="IPR036640">
    <property type="entry name" value="ABC1_TM_sf"/>
</dbReference>
<proteinExistence type="predicted"/>
<feature type="domain" description="ABC transmembrane type-1" evidence="11">
    <location>
        <begin position="17"/>
        <end position="294"/>
    </location>
</feature>
<dbReference type="PANTHER" id="PTHR43394">
    <property type="entry name" value="ATP-DEPENDENT PERMEASE MDL1, MITOCHONDRIAL"/>
    <property type="match status" value="1"/>
</dbReference>
<dbReference type="PROSITE" id="PS50893">
    <property type="entry name" value="ABC_TRANSPORTER_2"/>
    <property type="match status" value="1"/>
</dbReference>
<dbReference type="RefSeq" id="WP_154537527.1">
    <property type="nucleotide sequence ID" value="NZ_JAXDWS010000021.1"/>
</dbReference>
<comment type="subcellular location">
    <subcellularLocation>
        <location evidence="1">Cell membrane</location>
        <topology evidence="1">Multi-pass membrane protein</topology>
    </subcellularLocation>
</comment>
<feature type="transmembrane region" description="Helical" evidence="9">
    <location>
        <begin position="158"/>
        <end position="175"/>
    </location>
</feature>
<evidence type="ECO:0000259" key="11">
    <source>
        <dbReference type="PROSITE" id="PS50929"/>
    </source>
</evidence>
<keyword evidence="7 9" id="KW-1133">Transmembrane helix</keyword>
<keyword evidence="8 9" id="KW-0472">Membrane</keyword>
<evidence type="ECO:0000256" key="6">
    <source>
        <dbReference type="ARBA" id="ARBA00022840"/>
    </source>
</evidence>
<dbReference type="PANTHER" id="PTHR43394:SF1">
    <property type="entry name" value="ATP-BINDING CASSETTE SUB-FAMILY B MEMBER 10, MITOCHONDRIAL"/>
    <property type="match status" value="1"/>
</dbReference>
<dbReference type="InterPro" id="IPR011527">
    <property type="entry name" value="ABC1_TM_dom"/>
</dbReference>
<evidence type="ECO:0000256" key="1">
    <source>
        <dbReference type="ARBA" id="ARBA00004651"/>
    </source>
</evidence>
<dbReference type="GO" id="GO:0016887">
    <property type="term" value="F:ATP hydrolysis activity"/>
    <property type="evidence" value="ECO:0007669"/>
    <property type="project" value="InterPro"/>
</dbReference>
<keyword evidence="4 9" id="KW-0812">Transmembrane</keyword>
<evidence type="ECO:0000259" key="10">
    <source>
        <dbReference type="PROSITE" id="PS50893"/>
    </source>
</evidence>
<feature type="transmembrane region" description="Helical" evidence="9">
    <location>
        <begin position="244"/>
        <end position="264"/>
    </location>
</feature>
<feature type="domain" description="ABC transporter" evidence="10">
    <location>
        <begin position="332"/>
        <end position="568"/>
    </location>
</feature>
<evidence type="ECO:0000256" key="3">
    <source>
        <dbReference type="ARBA" id="ARBA00022475"/>
    </source>
</evidence>
<sequence length="578" mass="64426">MYKSILSRVREFKKHSFLAPMFITLEVFMEILIPYMMAKIIDVGIKNSDISYIVKLGIILFVMAMLSLFFGAMGARFASIAATGLSKNIRSDLFEKIQKFSFKNIDKFSSASLVTRLTTDINNVQMAYMMGIIMVARSPIMMIVALVMAFIVNSKVSMIFLVAIPILIAIMYFLIKKADPMFVKVFEEYDVLNNTVSENVNAQRVVKAYVREDFENEKFKKLSLKIFGLFVDVEKLIALFNPSIILVVYSVIIGVFLIGGKYVASSVMTTGELTSLVIYSIQILMSVIAASFAFILLIIAETSIERICEVFDEVPSMDINEDGEKDIKDGSIVFKDVDFSYSEDGKRLALKGVNLEIKSGETIGIIGGTGSSKSTFVSLIPRLYDVTNGEILVGGKNVRAYSLSDLRDSVSMVLQKNTLFTGTIADNIRWGDENASLEEVEYVCKLACADEFIQRFPNKYDELIVEGGNNVSGGQKQRLCIARALLKKPKILILDDSTSAVDTKTDSRIRDALKNDMKDTTKIIIAQRISSIENADKIIVLDNGNVVGFDTPENLLRENDIYKENYEFQKKGGVAIEG</sequence>
<dbReference type="InterPro" id="IPR003439">
    <property type="entry name" value="ABC_transporter-like_ATP-bd"/>
</dbReference>
<dbReference type="InterPro" id="IPR003593">
    <property type="entry name" value="AAA+_ATPase"/>
</dbReference>
<keyword evidence="13" id="KW-1185">Reference proteome</keyword>
<dbReference type="SMART" id="SM00382">
    <property type="entry name" value="AAA"/>
    <property type="match status" value="1"/>
</dbReference>
<dbReference type="FunFam" id="3.40.50.300:FF:000221">
    <property type="entry name" value="Multidrug ABC transporter ATP-binding protein"/>
    <property type="match status" value="1"/>
</dbReference>
<evidence type="ECO:0000256" key="4">
    <source>
        <dbReference type="ARBA" id="ARBA00022692"/>
    </source>
</evidence>
<dbReference type="InterPro" id="IPR017871">
    <property type="entry name" value="ABC_transporter-like_CS"/>
</dbReference>
<evidence type="ECO:0000256" key="2">
    <source>
        <dbReference type="ARBA" id="ARBA00022448"/>
    </source>
</evidence>
<dbReference type="GO" id="GO:0005524">
    <property type="term" value="F:ATP binding"/>
    <property type="evidence" value="ECO:0007669"/>
    <property type="project" value="UniProtKB-KW"/>
</dbReference>